<keyword evidence="5 6" id="KW-0560">Oxidoreductase</keyword>
<dbReference type="InterPro" id="IPR020946">
    <property type="entry name" value="Flavin_mOase-like"/>
</dbReference>
<dbReference type="SUPFAM" id="SSF51905">
    <property type="entry name" value="FAD/NAD(P)-binding domain"/>
    <property type="match status" value="1"/>
</dbReference>
<dbReference type="AlphaFoldDB" id="A0A3L6QAV7"/>
<proteinExistence type="inferred from homology"/>
<dbReference type="InterPro" id="IPR050346">
    <property type="entry name" value="FMO-like"/>
</dbReference>
<keyword evidence="2 6" id="KW-0285">Flavoprotein</keyword>
<evidence type="ECO:0000256" key="4">
    <source>
        <dbReference type="ARBA" id="ARBA00022857"/>
    </source>
</evidence>
<accession>A0A3L6QAV7</accession>
<dbReference type="Gene3D" id="3.50.50.60">
    <property type="entry name" value="FAD/NAD(P)-binding domain"/>
    <property type="match status" value="2"/>
</dbReference>
<dbReference type="PIRSF" id="PIRSF000332">
    <property type="entry name" value="FMO"/>
    <property type="match status" value="1"/>
</dbReference>
<evidence type="ECO:0000256" key="5">
    <source>
        <dbReference type="ARBA" id="ARBA00023002"/>
    </source>
</evidence>
<dbReference type="EC" id="1.-.-.-" evidence="6"/>
<dbReference type="GO" id="GO:0050660">
    <property type="term" value="F:flavin adenine dinucleotide binding"/>
    <property type="evidence" value="ECO:0007669"/>
    <property type="project" value="InterPro"/>
</dbReference>
<evidence type="ECO:0000256" key="1">
    <source>
        <dbReference type="ARBA" id="ARBA00009183"/>
    </source>
</evidence>
<comment type="cofactor">
    <cofactor evidence="6">
        <name>FAD</name>
        <dbReference type="ChEBI" id="CHEBI:57692"/>
    </cofactor>
</comment>
<dbReference type="PANTHER" id="PTHR23023">
    <property type="entry name" value="DIMETHYLANILINE MONOOXYGENASE"/>
    <property type="match status" value="1"/>
</dbReference>
<dbReference type="EMBL" id="PQIB02000013">
    <property type="protein sequence ID" value="RLM74746.1"/>
    <property type="molecule type" value="Genomic_DNA"/>
</dbReference>
<keyword evidence="6" id="KW-0503">Monooxygenase</keyword>
<evidence type="ECO:0000256" key="2">
    <source>
        <dbReference type="ARBA" id="ARBA00022630"/>
    </source>
</evidence>
<comment type="similarity">
    <text evidence="1 6">Belongs to the FMO family.</text>
</comment>
<name>A0A3L6QAV7_PANMI</name>
<evidence type="ECO:0000313" key="8">
    <source>
        <dbReference type="Proteomes" id="UP000275267"/>
    </source>
</evidence>
<dbReference type="GO" id="GO:0050661">
    <property type="term" value="F:NADP binding"/>
    <property type="evidence" value="ECO:0007669"/>
    <property type="project" value="InterPro"/>
</dbReference>
<evidence type="ECO:0000256" key="6">
    <source>
        <dbReference type="RuleBase" id="RU361177"/>
    </source>
</evidence>
<evidence type="ECO:0000313" key="7">
    <source>
        <dbReference type="EMBL" id="RLM74746.1"/>
    </source>
</evidence>
<comment type="caution">
    <text evidence="7">The sequence shown here is derived from an EMBL/GenBank/DDBJ whole genome shotgun (WGS) entry which is preliminary data.</text>
</comment>
<organism evidence="7 8">
    <name type="scientific">Panicum miliaceum</name>
    <name type="common">Proso millet</name>
    <name type="synonym">Broomcorn millet</name>
    <dbReference type="NCBI Taxonomy" id="4540"/>
    <lineage>
        <taxon>Eukaryota</taxon>
        <taxon>Viridiplantae</taxon>
        <taxon>Streptophyta</taxon>
        <taxon>Embryophyta</taxon>
        <taxon>Tracheophyta</taxon>
        <taxon>Spermatophyta</taxon>
        <taxon>Magnoliopsida</taxon>
        <taxon>Liliopsida</taxon>
        <taxon>Poales</taxon>
        <taxon>Poaceae</taxon>
        <taxon>PACMAD clade</taxon>
        <taxon>Panicoideae</taxon>
        <taxon>Panicodae</taxon>
        <taxon>Paniceae</taxon>
        <taxon>Panicinae</taxon>
        <taxon>Panicum</taxon>
        <taxon>Panicum sect. Panicum</taxon>
    </lineage>
</organism>
<protein>
    <recommendedName>
        <fullName evidence="6">Flavin-containing monooxygenase</fullName>
        <ecNumber evidence="6">1.-.-.-</ecNumber>
    </recommendedName>
</protein>
<dbReference type="GO" id="GO:0004499">
    <property type="term" value="F:N,N-dimethylaniline monooxygenase activity"/>
    <property type="evidence" value="ECO:0007669"/>
    <property type="project" value="InterPro"/>
</dbReference>
<dbReference type="Proteomes" id="UP000275267">
    <property type="component" value="Unassembled WGS sequence"/>
</dbReference>
<evidence type="ECO:0000256" key="3">
    <source>
        <dbReference type="ARBA" id="ARBA00022827"/>
    </source>
</evidence>
<reference evidence="8" key="1">
    <citation type="journal article" date="2019" name="Nat. Commun.">
        <title>The genome of broomcorn millet.</title>
        <authorList>
            <person name="Zou C."/>
            <person name="Miki D."/>
            <person name="Li D."/>
            <person name="Tang Q."/>
            <person name="Xiao L."/>
            <person name="Rajput S."/>
            <person name="Deng P."/>
            <person name="Jia W."/>
            <person name="Huang R."/>
            <person name="Zhang M."/>
            <person name="Sun Y."/>
            <person name="Hu J."/>
            <person name="Fu X."/>
            <person name="Schnable P.S."/>
            <person name="Li F."/>
            <person name="Zhang H."/>
            <person name="Feng B."/>
            <person name="Zhu X."/>
            <person name="Liu R."/>
            <person name="Schnable J.C."/>
            <person name="Zhu J.-K."/>
            <person name="Zhang H."/>
        </authorList>
    </citation>
    <scope>NUCLEOTIDE SEQUENCE [LARGE SCALE GENOMIC DNA]</scope>
</reference>
<keyword evidence="3 6" id="KW-0274">FAD</keyword>
<keyword evidence="8" id="KW-1185">Reference proteome</keyword>
<dbReference type="STRING" id="4540.A0A3L6QAV7"/>
<dbReference type="Pfam" id="PF00743">
    <property type="entry name" value="FMO-like"/>
    <property type="match status" value="1"/>
</dbReference>
<dbReference type="InterPro" id="IPR000960">
    <property type="entry name" value="Flavin_mOase"/>
</dbReference>
<gene>
    <name evidence="7" type="ORF">C2845_PM15G15340</name>
</gene>
<keyword evidence="4" id="KW-0521">NADP</keyword>
<sequence length="344" mass="36558">MVSSKKVCVIGAGVSGLAPARELLRKGHNVDAASADSGCTTPRMDGGDALGAAGAHNSMYASVRLISPSELTAFSDFPSFPSNDDTGDARRYPGHAEFLRYIRDFCDALGLMDVVRLNTKVLHVGLAPPRAADDGVKHWTARSGTGAAVVAGSLDGVPRSHADAVSGVDGLRQCGHGRRGVHPAKAPNHQRHGQVEQEAAAFSHSYRVPDSFHGELVVIVGFHESGKDIALELCTVARECTSASSPWRDSLPAWLRLCQGTTTCTSRSSACASMGRRLVCRRDSIIYCTGYGFSFPFLDTGALLTVDDSRVLGPLFEQTFPPALVPSLSLSFVGVPGWCWCPLF</sequence>
<dbReference type="OrthoDB" id="66881at2759"/>
<dbReference type="InterPro" id="IPR036188">
    <property type="entry name" value="FAD/NAD-bd_sf"/>
</dbReference>